<organism evidence="1 2">
    <name type="scientific">Clostridium butyricum</name>
    <dbReference type="NCBI Taxonomy" id="1492"/>
    <lineage>
        <taxon>Bacteria</taxon>
        <taxon>Bacillati</taxon>
        <taxon>Bacillota</taxon>
        <taxon>Clostridia</taxon>
        <taxon>Eubacteriales</taxon>
        <taxon>Clostridiaceae</taxon>
        <taxon>Clostridium</taxon>
    </lineage>
</organism>
<protein>
    <submittedName>
        <fullName evidence="1">Uncharacterized protein</fullName>
    </submittedName>
</protein>
<gene>
    <name evidence="1" type="ORF">AWN73_11605</name>
</gene>
<sequence>MSKGIGGACRKVLEDEKIVLYEYSSYNLNEKKYRNDEHIFDGIIKIQRTSLIEVKVHWKLNQLVTKCICQDISIEILLSNGDITIKNCSNCWQISDEGYDFIALHFCYYILRKYQSDGQLPELLSYDI</sequence>
<dbReference type="AlphaFoldDB" id="A0A2S7FC15"/>
<comment type="caution">
    <text evidence="1">The sequence shown here is derived from an EMBL/GenBank/DDBJ whole genome shotgun (WGS) entry which is preliminary data.</text>
</comment>
<proteinExistence type="predicted"/>
<evidence type="ECO:0000313" key="2">
    <source>
        <dbReference type="Proteomes" id="UP000238081"/>
    </source>
</evidence>
<reference evidence="1 2" key="1">
    <citation type="submission" date="2016-01" db="EMBL/GenBank/DDBJ databases">
        <title>Characterization of the Clostridium difficile lineages that are prevalent in Hong Kong and China.</title>
        <authorList>
            <person name="Kwok J.S.-L."/>
            <person name="Lam W.-Y."/>
            <person name="Ip M."/>
            <person name="Chan T.-F."/>
            <person name="Hawkey P.M."/>
            <person name="Tsui S.K.-W."/>
        </authorList>
    </citation>
    <scope>NUCLEOTIDE SEQUENCE [LARGE SCALE GENOMIC DNA]</scope>
    <source>
        <strain evidence="1 2">300064</strain>
    </source>
</reference>
<dbReference type="EMBL" id="LRDH01000098">
    <property type="protein sequence ID" value="PPV15561.1"/>
    <property type="molecule type" value="Genomic_DNA"/>
</dbReference>
<dbReference type="Proteomes" id="UP000238081">
    <property type="component" value="Unassembled WGS sequence"/>
</dbReference>
<name>A0A2S7FC15_CLOBU</name>
<evidence type="ECO:0000313" key="1">
    <source>
        <dbReference type="EMBL" id="PPV15561.1"/>
    </source>
</evidence>
<accession>A0A2S7FC15</accession>
<dbReference type="RefSeq" id="WP_052188369.1">
    <property type="nucleotide sequence ID" value="NZ_JSEG01000010.1"/>
</dbReference>